<name>A0A4R7G7W1_9MICC</name>
<keyword evidence="7" id="KW-0805">Transcription regulation</keyword>
<sequence length="118" mass="12902">MDSSALENPADTSGDASTETPAQEHHHGYMTQKDRYLGRLRRIEGQSRGIHRMVEEDAYCIDILTQISATTAALENVAMALLEDHLRHCVADAVAAGGDQAEEKLQEATAAIRRLVKS</sequence>
<feature type="region of interest" description="Disordered" evidence="10">
    <location>
        <begin position="1"/>
        <end position="33"/>
    </location>
</feature>
<evidence type="ECO:0000256" key="10">
    <source>
        <dbReference type="SAM" id="MobiDB-lite"/>
    </source>
</evidence>
<evidence type="ECO:0000256" key="9">
    <source>
        <dbReference type="ARBA" id="ARBA00023163"/>
    </source>
</evidence>
<dbReference type="InterPro" id="IPR038390">
    <property type="entry name" value="Metal_Tscrpt_repr_sf"/>
</dbReference>
<dbReference type="EMBL" id="SOAN01000001">
    <property type="protein sequence ID" value="TDS87515.1"/>
    <property type="molecule type" value="Genomic_DNA"/>
</dbReference>
<dbReference type="GO" id="GO:0005737">
    <property type="term" value="C:cytoplasm"/>
    <property type="evidence" value="ECO:0007669"/>
    <property type="project" value="UniProtKB-SubCell"/>
</dbReference>
<dbReference type="Gene3D" id="1.20.58.1000">
    <property type="entry name" value="Metal-sensitive repressor, helix protomer"/>
    <property type="match status" value="1"/>
</dbReference>
<keyword evidence="5" id="KW-0479">Metal-binding</keyword>
<evidence type="ECO:0000256" key="4">
    <source>
        <dbReference type="ARBA" id="ARBA00022491"/>
    </source>
</evidence>
<evidence type="ECO:0000313" key="11">
    <source>
        <dbReference type="EMBL" id="TDS87515.1"/>
    </source>
</evidence>
<comment type="similarity">
    <text evidence="2">Belongs to the CsoR family.</text>
</comment>
<keyword evidence="8 11" id="KW-0238">DNA-binding</keyword>
<dbReference type="PANTHER" id="PTHR33677:SF3">
    <property type="entry name" value="COPPER-SENSING TRANSCRIPTIONAL REPRESSOR RICR"/>
    <property type="match status" value="1"/>
</dbReference>
<dbReference type="PANTHER" id="PTHR33677">
    <property type="entry name" value="TRANSCRIPTIONAL REPRESSOR FRMR-RELATED"/>
    <property type="match status" value="1"/>
</dbReference>
<dbReference type="AlphaFoldDB" id="A0A4R7G7W1"/>
<evidence type="ECO:0000256" key="8">
    <source>
        <dbReference type="ARBA" id="ARBA00023125"/>
    </source>
</evidence>
<evidence type="ECO:0000256" key="7">
    <source>
        <dbReference type="ARBA" id="ARBA00023015"/>
    </source>
</evidence>
<protein>
    <submittedName>
        <fullName evidence="11">DNA-binding FrmR family transcriptional regulator</fullName>
    </submittedName>
</protein>
<dbReference type="GO" id="GO:0001217">
    <property type="term" value="F:DNA-binding transcription repressor activity"/>
    <property type="evidence" value="ECO:0007669"/>
    <property type="project" value="UniProtKB-ARBA"/>
</dbReference>
<dbReference type="Proteomes" id="UP000294506">
    <property type="component" value="Unassembled WGS sequence"/>
</dbReference>
<comment type="caution">
    <text evidence="11">The sequence shown here is derived from an EMBL/GenBank/DDBJ whole genome shotgun (WGS) entry which is preliminary data.</text>
</comment>
<dbReference type="Pfam" id="PF02583">
    <property type="entry name" value="Trns_repr_metal"/>
    <property type="match status" value="1"/>
</dbReference>
<accession>A0A4R7G7W1</accession>
<comment type="subcellular location">
    <subcellularLocation>
        <location evidence="1">Cytoplasm</location>
    </subcellularLocation>
</comment>
<evidence type="ECO:0000256" key="1">
    <source>
        <dbReference type="ARBA" id="ARBA00004496"/>
    </source>
</evidence>
<feature type="compositionally biased region" description="Basic and acidic residues" evidence="10">
    <location>
        <begin position="22"/>
        <end position="33"/>
    </location>
</feature>
<keyword evidence="9" id="KW-0804">Transcription</keyword>
<dbReference type="InterPro" id="IPR003735">
    <property type="entry name" value="Metal_Tscrpt_repr"/>
</dbReference>
<keyword evidence="12" id="KW-1185">Reference proteome</keyword>
<dbReference type="FunFam" id="1.20.58.1000:FF:000003">
    <property type="entry name" value="CopY family transcriptional regulator"/>
    <property type="match status" value="1"/>
</dbReference>
<organism evidence="11 12">
    <name type="scientific">Nesterenkonia aurantiaca</name>
    <dbReference type="NCBI Taxonomy" id="1436010"/>
    <lineage>
        <taxon>Bacteria</taxon>
        <taxon>Bacillati</taxon>
        <taxon>Actinomycetota</taxon>
        <taxon>Actinomycetes</taxon>
        <taxon>Micrococcales</taxon>
        <taxon>Micrococcaceae</taxon>
        <taxon>Nesterenkonia</taxon>
    </lineage>
</organism>
<keyword evidence="4" id="KW-0678">Repressor</keyword>
<dbReference type="CDD" id="cd10148">
    <property type="entry name" value="CsoR-like_DUF156"/>
    <property type="match status" value="1"/>
</dbReference>
<dbReference type="GO" id="GO:0032993">
    <property type="term" value="C:protein-DNA complex"/>
    <property type="evidence" value="ECO:0007669"/>
    <property type="project" value="UniProtKB-ARBA"/>
</dbReference>
<reference evidence="11 12" key="1">
    <citation type="submission" date="2019-03" db="EMBL/GenBank/DDBJ databases">
        <title>Genomic Encyclopedia of Type Strains, Phase III (KMG-III): the genomes of soil and plant-associated and newly described type strains.</title>
        <authorList>
            <person name="Whitman W."/>
        </authorList>
    </citation>
    <scope>NUCLEOTIDE SEQUENCE [LARGE SCALE GENOMIC DNA]</scope>
    <source>
        <strain evidence="11 12">DSM 27373</strain>
    </source>
</reference>
<evidence type="ECO:0000313" key="12">
    <source>
        <dbReference type="Proteomes" id="UP000294506"/>
    </source>
</evidence>
<proteinExistence type="inferred from homology"/>
<gene>
    <name evidence="11" type="ORF">EV640_101299</name>
</gene>
<feature type="compositionally biased region" description="Polar residues" evidence="10">
    <location>
        <begin position="1"/>
        <end position="21"/>
    </location>
</feature>
<evidence type="ECO:0000256" key="5">
    <source>
        <dbReference type="ARBA" id="ARBA00022723"/>
    </source>
</evidence>
<dbReference type="GO" id="GO:0046872">
    <property type="term" value="F:metal ion binding"/>
    <property type="evidence" value="ECO:0007669"/>
    <property type="project" value="UniProtKB-KW"/>
</dbReference>
<evidence type="ECO:0000256" key="6">
    <source>
        <dbReference type="ARBA" id="ARBA00023008"/>
    </source>
</evidence>
<keyword evidence="3" id="KW-0963">Cytoplasm</keyword>
<evidence type="ECO:0000256" key="2">
    <source>
        <dbReference type="ARBA" id="ARBA00005428"/>
    </source>
</evidence>
<keyword evidence="6" id="KW-0186">Copper</keyword>
<dbReference type="GO" id="GO:0000976">
    <property type="term" value="F:transcription cis-regulatory region binding"/>
    <property type="evidence" value="ECO:0007669"/>
    <property type="project" value="UniProtKB-ARBA"/>
</dbReference>
<evidence type="ECO:0000256" key="3">
    <source>
        <dbReference type="ARBA" id="ARBA00022490"/>
    </source>
</evidence>